<dbReference type="OrthoDB" id="9798833at2"/>
<dbReference type="NCBIfam" id="TIGR00277">
    <property type="entry name" value="HDIG"/>
    <property type="match status" value="1"/>
</dbReference>
<dbReference type="AlphaFoldDB" id="A0A1I2TIS5"/>
<dbReference type="EMBL" id="FOOX01000007">
    <property type="protein sequence ID" value="SFG64778.1"/>
    <property type="molecule type" value="Genomic_DNA"/>
</dbReference>
<keyword evidence="7" id="KW-1185">Reference proteome</keyword>
<evidence type="ECO:0000259" key="4">
    <source>
        <dbReference type="PROSITE" id="PS50110"/>
    </source>
</evidence>
<evidence type="ECO:0000256" key="2">
    <source>
        <dbReference type="ARBA" id="ARBA00024867"/>
    </source>
</evidence>
<dbReference type="Gene3D" id="3.40.50.2300">
    <property type="match status" value="1"/>
</dbReference>
<dbReference type="Proteomes" id="UP000199337">
    <property type="component" value="Unassembled WGS sequence"/>
</dbReference>
<organism evidence="6 7">
    <name type="scientific">Desulfotruncus arcticus DSM 17038</name>
    <dbReference type="NCBI Taxonomy" id="1121424"/>
    <lineage>
        <taxon>Bacteria</taxon>
        <taxon>Bacillati</taxon>
        <taxon>Bacillota</taxon>
        <taxon>Clostridia</taxon>
        <taxon>Eubacteriales</taxon>
        <taxon>Desulfallaceae</taxon>
        <taxon>Desulfotruncus</taxon>
    </lineage>
</organism>
<evidence type="ECO:0000313" key="6">
    <source>
        <dbReference type="EMBL" id="SFG64778.1"/>
    </source>
</evidence>
<dbReference type="Gene3D" id="1.10.3210.10">
    <property type="entry name" value="Hypothetical protein af1432"/>
    <property type="match status" value="1"/>
</dbReference>
<dbReference type="SUPFAM" id="SSF52172">
    <property type="entry name" value="CheY-like"/>
    <property type="match status" value="1"/>
</dbReference>
<evidence type="ECO:0000256" key="3">
    <source>
        <dbReference type="PROSITE-ProRule" id="PRU00169"/>
    </source>
</evidence>
<feature type="domain" description="Response regulatory" evidence="4">
    <location>
        <begin position="16"/>
        <end position="132"/>
    </location>
</feature>
<evidence type="ECO:0000259" key="5">
    <source>
        <dbReference type="PROSITE" id="PS51832"/>
    </source>
</evidence>
<dbReference type="SMART" id="SM00471">
    <property type="entry name" value="HDc"/>
    <property type="match status" value="1"/>
</dbReference>
<evidence type="ECO:0000256" key="1">
    <source>
        <dbReference type="ARBA" id="ARBA00018672"/>
    </source>
</evidence>
<dbReference type="InterPro" id="IPR006675">
    <property type="entry name" value="HDIG_dom"/>
</dbReference>
<feature type="modified residue" description="4-aspartylphosphate" evidence="3">
    <location>
        <position position="65"/>
    </location>
</feature>
<sequence length="331" mass="37193">MKDCIFFEKTKVKYSKIMVVEDNPRAAKLTEAFLSAEGYQVNLCVDAASAQTAIRREPPDLILLDVMLPGMDGLQFCRYLKSDHRTRSIPILLLSALEDIKDKVAGLDAGAEDYLCKPFDHMELLARVRSLLRTKKIRDEMETIENIFIFLARIIDARDAYTRGHSERVARVAGRIAQKMGLDESSIANIKKGAIVHDIGKVGLSSELIRKPGLLTREEYSIVQQHTLVGEKIMASLSTARHLLVFIRNHHEKLDGSGYPDGLKAGEIPLGVRILSVADVFDALISDRPYRKALSIDQAISLLWEEVHKGWWDGEAVDALQRIIKDNQTFL</sequence>
<dbReference type="PROSITE" id="PS50110">
    <property type="entry name" value="RESPONSE_REGULATORY"/>
    <property type="match status" value="1"/>
</dbReference>
<dbReference type="SUPFAM" id="SSF109604">
    <property type="entry name" value="HD-domain/PDEase-like"/>
    <property type="match status" value="1"/>
</dbReference>
<dbReference type="InterPro" id="IPR011006">
    <property type="entry name" value="CheY-like_superfamily"/>
</dbReference>
<dbReference type="CDD" id="cd00077">
    <property type="entry name" value="HDc"/>
    <property type="match status" value="1"/>
</dbReference>
<dbReference type="InterPro" id="IPR037522">
    <property type="entry name" value="HD_GYP_dom"/>
</dbReference>
<reference evidence="7" key="1">
    <citation type="submission" date="2016-10" db="EMBL/GenBank/DDBJ databases">
        <authorList>
            <person name="Varghese N."/>
            <person name="Submissions S."/>
        </authorList>
    </citation>
    <scope>NUCLEOTIDE SEQUENCE [LARGE SCALE GENOMIC DNA]</scope>
    <source>
        <strain evidence="7">DSM 17038</strain>
    </source>
</reference>
<keyword evidence="3" id="KW-0597">Phosphoprotein</keyword>
<dbReference type="Pfam" id="PF00072">
    <property type="entry name" value="Response_reg"/>
    <property type="match status" value="1"/>
</dbReference>
<dbReference type="STRING" id="341036.SAMN05660649_02284"/>
<proteinExistence type="predicted"/>
<dbReference type="PROSITE" id="PS51832">
    <property type="entry name" value="HD_GYP"/>
    <property type="match status" value="1"/>
</dbReference>
<dbReference type="GO" id="GO:0000160">
    <property type="term" value="P:phosphorelay signal transduction system"/>
    <property type="evidence" value="ECO:0007669"/>
    <property type="project" value="InterPro"/>
</dbReference>
<protein>
    <recommendedName>
        <fullName evidence="1">Stage 0 sporulation protein A homolog</fullName>
    </recommendedName>
</protein>
<comment type="function">
    <text evidence="2">May play the central regulatory role in sporulation. It may be an element of the effector pathway responsible for the activation of sporulation genes in response to nutritional stress. Spo0A may act in concert with spo0H (a sigma factor) to control the expression of some genes that are critical to the sporulation process.</text>
</comment>
<gene>
    <name evidence="6" type="ORF">SAMN05660649_02284</name>
</gene>
<dbReference type="PANTHER" id="PTHR45228">
    <property type="entry name" value="CYCLIC DI-GMP PHOSPHODIESTERASE TM_0186-RELATED"/>
    <property type="match status" value="1"/>
</dbReference>
<dbReference type="InterPro" id="IPR052020">
    <property type="entry name" value="Cyclic_di-GMP/3'3'-cGAMP_PDE"/>
</dbReference>
<evidence type="ECO:0000313" key="7">
    <source>
        <dbReference type="Proteomes" id="UP000199337"/>
    </source>
</evidence>
<dbReference type="InterPro" id="IPR001789">
    <property type="entry name" value="Sig_transdc_resp-reg_receiver"/>
</dbReference>
<accession>A0A1I2TIS5</accession>
<dbReference type="InterPro" id="IPR003607">
    <property type="entry name" value="HD/PDEase_dom"/>
</dbReference>
<dbReference type="SMART" id="SM00448">
    <property type="entry name" value="REC"/>
    <property type="match status" value="1"/>
</dbReference>
<dbReference type="Pfam" id="PF13487">
    <property type="entry name" value="HD_5"/>
    <property type="match status" value="1"/>
</dbReference>
<name>A0A1I2TIS5_9FIRM</name>
<feature type="domain" description="HD-GYP" evidence="5">
    <location>
        <begin position="140"/>
        <end position="331"/>
    </location>
</feature>
<dbReference type="RefSeq" id="WP_092471492.1">
    <property type="nucleotide sequence ID" value="NZ_FOOX01000007.1"/>
</dbReference>